<feature type="domain" description="AAA-ATPase-like" evidence="1">
    <location>
        <begin position="1"/>
        <end position="203"/>
    </location>
</feature>
<reference evidence="2" key="1">
    <citation type="journal article" date="2020" name="Fungal Divers.">
        <title>Resolving the Mortierellaceae phylogeny through synthesis of multi-gene phylogenetics and phylogenomics.</title>
        <authorList>
            <person name="Vandepol N."/>
            <person name="Liber J."/>
            <person name="Desiro A."/>
            <person name="Na H."/>
            <person name="Kennedy M."/>
            <person name="Barry K."/>
            <person name="Grigoriev I.V."/>
            <person name="Miller A.N."/>
            <person name="O'Donnell K."/>
            <person name="Stajich J.E."/>
            <person name="Bonito G."/>
        </authorList>
    </citation>
    <scope>NUCLEOTIDE SEQUENCE</scope>
    <source>
        <strain evidence="2">BC1065</strain>
    </source>
</reference>
<name>A0A9P6U8R2_9FUNG</name>
<dbReference type="EMBL" id="JAAAJB010000149">
    <property type="protein sequence ID" value="KAG0264059.1"/>
    <property type="molecule type" value="Genomic_DNA"/>
</dbReference>
<protein>
    <recommendedName>
        <fullName evidence="1">AAA-ATPase-like domain-containing protein</fullName>
    </recommendedName>
</protein>
<comment type="caution">
    <text evidence="2">The sequence shown here is derived from an EMBL/GenBank/DDBJ whole genome shotgun (WGS) entry which is preliminary data.</text>
</comment>
<dbReference type="OrthoDB" id="5380555at2759"/>
<evidence type="ECO:0000259" key="1">
    <source>
        <dbReference type="Pfam" id="PF09820"/>
    </source>
</evidence>
<gene>
    <name evidence="2" type="ORF">DFQ27_001452</name>
</gene>
<sequence length="525" mass="59051">PRRFGKSLFLSTLAYFHGVENKQNYNALFKSLDVDRDVESGKVTPGQYLILAFDFSAVNHSPDVEVAEASLNDMLNNSIRAFYMTYAPYLGTATSYQLIKESTSPDAVESLAACVSLVQEALKAVTEEDDPLAGVKGIYLLADEYDAFSNGFLSPDDARPWDHPRTRANSLLKGFWATVKSKLGPRGIVKCFITGVSPLSMADNTSGFNVETYVSWRQELSGLCGLTEEDVHAALGLPGVCKSEDEIRNHFEIMKASDIATSKPAWLSYMIHIGGLTFCDNSKHLRITNLVAAQRFGETILARLQLRLEDVDLAFRNIVSSGSIDQVLALYKRAMELRDVGDNDFKKTEKNHRDSFHYALLGNTHPSLRKLGLETRTTKVAAHQTFGRIDMLIQVPLKKRAILLEWKVIQIDFLDVGTSQGRMEKAEHLSDMADVNEILDLQFRRYDRWRPGQTIRSWITDGPTEGETKTSPRQQLAEYMNSPEIDLLKKENEVTAFLVVIIGSRQVLFWEMDDGDFRKDPKLAF</sequence>
<proteinExistence type="predicted"/>
<dbReference type="Proteomes" id="UP000807716">
    <property type="component" value="Unassembled WGS sequence"/>
</dbReference>
<accession>A0A9P6U8R2</accession>
<keyword evidence="3" id="KW-1185">Reference proteome</keyword>
<dbReference type="Pfam" id="PF09820">
    <property type="entry name" value="AAA-ATPase_like"/>
    <property type="match status" value="1"/>
</dbReference>
<dbReference type="PANTHER" id="PTHR34825">
    <property type="entry name" value="CONSERVED PROTEIN, WITH A WEAK D-GALACTARATE DEHYDRATASE/ALTRONATE HYDROLASE DOMAIN"/>
    <property type="match status" value="1"/>
</dbReference>
<dbReference type="AlphaFoldDB" id="A0A9P6U8R2"/>
<dbReference type="InterPro" id="IPR018631">
    <property type="entry name" value="AAA-ATPase-like_dom"/>
</dbReference>
<feature type="non-terminal residue" evidence="2">
    <location>
        <position position="525"/>
    </location>
</feature>
<dbReference type="PANTHER" id="PTHR34825:SF2">
    <property type="entry name" value="AAA-ATPASE-LIKE DOMAIN-CONTAINING PROTEIN"/>
    <property type="match status" value="1"/>
</dbReference>
<organism evidence="2 3">
    <name type="scientific">Actinomortierella ambigua</name>
    <dbReference type="NCBI Taxonomy" id="1343610"/>
    <lineage>
        <taxon>Eukaryota</taxon>
        <taxon>Fungi</taxon>
        <taxon>Fungi incertae sedis</taxon>
        <taxon>Mucoromycota</taxon>
        <taxon>Mortierellomycotina</taxon>
        <taxon>Mortierellomycetes</taxon>
        <taxon>Mortierellales</taxon>
        <taxon>Mortierellaceae</taxon>
        <taxon>Actinomortierella</taxon>
    </lineage>
</organism>
<evidence type="ECO:0000313" key="2">
    <source>
        <dbReference type="EMBL" id="KAG0264059.1"/>
    </source>
</evidence>
<evidence type="ECO:0000313" key="3">
    <source>
        <dbReference type="Proteomes" id="UP000807716"/>
    </source>
</evidence>